<reference evidence="2" key="2">
    <citation type="submission" date="2023-05" db="EMBL/GenBank/DDBJ databases">
        <authorList>
            <person name="Fouks B."/>
        </authorList>
    </citation>
    <scope>NUCLEOTIDE SEQUENCE</scope>
    <source>
        <strain evidence="2">Stay&amp;Tobe</strain>
        <tissue evidence="2">Testes</tissue>
    </source>
</reference>
<feature type="non-terminal residue" evidence="2">
    <location>
        <position position="75"/>
    </location>
</feature>
<name>A0AAD8AE95_DIPPU</name>
<feature type="transmembrane region" description="Helical" evidence="1">
    <location>
        <begin position="6"/>
        <end position="30"/>
    </location>
</feature>
<accession>A0AAD8AE95</accession>
<keyword evidence="1" id="KW-0812">Transmembrane</keyword>
<gene>
    <name evidence="2" type="ORF">L9F63_012223</name>
</gene>
<comment type="caution">
    <text evidence="2">The sequence shown here is derived from an EMBL/GenBank/DDBJ whole genome shotgun (WGS) entry which is preliminary data.</text>
</comment>
<keyword evidence="1" id="KW-0472">Membrane</keyword>
<keyword evidence="3" id="KW-1185">Reference proteome</keyword>
<evidence type="ECO:0000313" key="3">
    <source>
        <dbReference type="Proteomes" id="UP001233999"/>
    </source>
</evidence>
<evidence type="ECO:0000256" key="1">
    <source>
        <dbReference type="SAM" id="Phobius"/>
    </source>
</evidence>
<dbReference type="EMBL" id="JASPKZ010001963">
    <property type="protein sequence ID" value="KAJ9596747.1"/>
    <property type="molecule type" value="Genomic_DNA"/>
</dbReference>
<dbReference type="Proteomes" id="UP001233999">
    <property type="component" value="Unassembled WGS sequence"/>
</dbReference>
<protein>
    <submittedName>
        <fullName evidence="2">Uncharacterized protein</fullName>
    </submittedName>
</protein>
<keyword evidence="1" id="KW-1133">Transmembrane helix</keyword>
<organism evidence="2 3">
    <name type="scientific">Diploptera punctata</name>
    <name type="common">Pacific beetle cockroach</name>
    <dbReference type="NCBI Taxonomy" id="6984"/>
    <lineage>
        <taxon>Eukaryota</taxon>
        <taxon>Metazoa</taxon>
        <taxon>Ecdysozoa</taxon>
        <taxon>Arthropoda</taxon>
        <taxon>Hexapoda</taxon>
        <taxon>Insecta</taxon>
        <taxon>Pterygota</taxon>
        <taxon>Neoptera</taxon>
        <taxon>Polyneoptera</taxon>
        <taxon>Dictyoptera</taxon>
        <taxon>Blattodea</taxon>
        <taxon>Blaberoidea</taxon>
        <taxon>Blaberidae</taxon>
        <taxon>Diplopterinae</taxon>
        <taxon>Diploptera</taxon>
    </lineage>
</organism>
<evidence type="ECO:0000313" key="2">
    <source>
        <dbReference type="EMBL" id="KAJ9596747.1"/>
    </source>
</evidence>
<proteinExistence type="predicted"/>
<dbReference type="AlphaFoldDB" id="A0AAD8AE95"/>
<reference evidence="2" key="1">
    <citation type="journal article" date="2023" name="IScience">
        <title>Live-bearing cockroach genome reveals convergent evolutionary mechanisms linked to viviparity in insects and beyond.</title>
        <authorList>
            <person name="Fouks B."/>
            <person name="Harrison M.C."/>
            <person name="Mikhailova A.A."/>
            <person name="Marchal E."/>
            <person name="English S."/>
            <person name="Carruthers M."/>
            <person name="Jennings E.C."/>
            <person name="Chiamaka E.L."/>
            <person name="Frigard R.A."/>
            <person name="Pippel M."/>
            <person name="Attardo G.M."/>
            <person name="Benoit J.B."/>
            <person name="Bornberg-Bauer E."/>
            <person name="Tobe S.S."/>
        </authorList>
    </citation>
    <scope>NUCLEOTIDE SEQUENCE</scope>
    <source>
        <strain evidence="2">Stay&amp;Tobe</strain>
    </source>
</reference>
<sequence>CIDQRYVVAIMGFLAIANAYTMRVCLSVAITEMVVHHERNYTAIDLEACPSSVEMGSTAKFQHEGTFDWDENTQD</sequence>